<sequence length="144" mass="16151">MSTPQKEPLTPKPKDLHLPLSRVKTIMKSSPDVEAVGPEPLFLVTKVTELFVMDLAKRAFKTGKANILEYKNIADIVQEDDTLDFLREIMPRKITVRQFKEMMAKKAARGDNSDDDSSEGSEEESSEEESSSGSEEEDEENAET</sequence>
<dbReference type="PANTHER" id="PTHR10252:SF54">
    <property type="entry name" value="CHROMATIN ACCESSIBILITY COMPLEX PROTEIN 1"/>
    <property type="match status" value="1"/>
</dbReference>
<evidence type="ECO:0000259" key="4">
    <source>
        <dbReference type="Pfam" id="PF00808"/>
    </source>
</evidence>
<reference evidence="5 6" key="1">
    <citation type="submission" date="2021-06" db="EMBL/GenBank/DDBJ databases">
        <title>A haploid diamondback moth (Plutella xylostella L.) genome assembly resolves 31 chromosomes and identifies a diamide resistance mutation.</title>
        <authorList>
            <person name="Ward C.M."/>
            <person name="Perry K.D."/>
            <person name="Baker G."/>
            <person name="Powis K."/>
            <person name="Heckel D.G."/>
            <person name="Baxter S.W."/>
        </authorList>
    </citation>
    <scope>NUCLEOTIDE SEQUENCE [LARGE SCALE GENOMIC DNA]</scope>
    <source>
        <strain evidence="5 6">LV</strain>
        <tissue evidence="5">Single pupa</tissue>
    </source>
</reference>
<dbReference type="InterPro" id="IPR009072">
    <property type="entry name" value="Histone-fold"/>
</dbReference>
<comment type="subcellular location">
    <subcellularLocation>
        <location evidence="1">Nucleus</location>
    </subcellularLocation>
</comment>
<accession>A0ABQ7QZ91</accession>
<comment type="caution">
    <text evidence="5">The sequence shown here is derived from an EMBL/GenBank/DDBJ whole genome shotgun (WGS) entry which is preliminary data.</text>
</comment>
<feature type="compositionally biased region" description="Acidic residues" evidence="3">
    <location>
        <begin position="113"/>
        <end position="144"/>
    </location>
</feature>
<name>A0ABQ7QZ91_PLUXY</name>
<evidence type="ECO:0000256" key="3">
    <source>
        <dbReference type="SAM" id="MobiDB-lite"/>
    </source>
</evidence>
<keyword evidence="2" id="KW-0539">Nucleus</keyword>
<dbReference type="Pfam" id="PF00808">
    <property type="entry name" value="CBFD_NFYB_HMF"/>
    <property type="match status" value="1"/>
</dbReference>
<dbReference type="EMBL" id="JAHIBW010000005">
    <property type="protein sequence ID" value="KAG7310374.1"/>
    <property type="molecule type" value="Genomic_DNA"/>
</dbReference>
<gene>
    <name evidence="5" type="ORF">JYU34_003148</name>
</gene>
<dbReference type="CDD" id="cd22924">
    <property type="entry name" value="HFD_CHRAC1-like"/>
    <property type="match status" value="1"/>
</dbReference>
<dbReference type="InterPro" id="IPR050568">
    <property type="entry name" value="Transcr_DNA_Rep_Reg"/>
</dbReference>
<evidence type="ECO:0000256" key="2">
    <source>
        <dbReference type="ARBA" id="ARBA00023242"/>
    </source>
</evidence>
<protein>
    <recommendedName>
        <fullName evidence="4">Transcription factor CBF/NF-Y/archaeal histone domain-containing protein</fullName>
    </recommendedName>
</protein>
<proteinExistence type="predicted"/>
<dbReference type="SUPFAM" id="SSF47113">
    <property type="entry name" value="Histone-fold"/>
    <property type="match status" value="1"/>
</dbReference>
<dbReference type="Proteomes" id="UP000823941">
    <property type="component" value="Chromosome 5"/>
</dbReference>
<dbReference type="PANTHER" id="PTHR10252">
    <property type="entry name" value="HISTONE-LIKE TRANSCRIPTION FACTOR CCAAT-RELATED"/>
    <property type="match status" value="1"/>
</dbReference>
<dbReference type="InterPro" id="IPR003958">
    <property type="entry name" value="CBFA_NFYB_domain"/>
</dbReference>
<feature type="compositionally biased region" description="Basic and acidic residues" evidence="3">
    <location>
        <begin position="103"/>
        <end position="112"/>
    </location>
</feature>
<evidence type="ECO:0000313" key="5">
    <source>
        <dbReference type="EMBL" id="KAG7310374.1"/>
    </source>
</evidence>
<keyword evidence="6" id="KW-1185">Reference proteome</keyword>
<dbReference type="Gene3D" id="1.10.20.10">
    <property type="entry name" value="Histone, subunit A"/>
    <property type="match status" value="1"/>
</dbReference>
<evidence type="ECO:0000256" key="1">
    <source>
        <dbReference type="ARBA" id="ARBA00004123"/>
    </source>
</evidence>
<evidence type="ECO:0000313" key="6">
    <source>
        <dbReference type="Proteomes" id="UP000823941"/>
    </source>
</evidence>
<feature type="region of interest" description="Disordered" evidence="3">
    <location>
        <begin position="103"/>
        <end position="144"/>
    </location>
</feature>
<feature type="domain" description="Transcription factor CBF/NF-Y/archaeal histone" evidence="4">
    <location>
        <begin position="17"/>
        <end position="61"/>
    </location>
</feature>
<organism evidence="5 6">
    <name type="scientific">Plutella xylostella</name>
    <name type="common">Diamondback moth</name>
    <name type="synonym">Plutella maculipennis</name>
    <dbReference type="NCBI Taxonomy" id="51655"/>
    <lineage>
        <taxon>Eukaryota</taxon>
        <taxon>Metazoa</taxon>
        <taxon>Ecdysozoa</taxon>
        <taxon>Arthropoda</taxon>
        <taxon>Hexapoda</taxon>
        <taxon>Insecta</taxon>
        <taxon>Pterygota</taxon>
        <taxon>Neoptera</taxon>
        <taxon>Endopterygota</taxon>
        <taxon>Lepidoptera</taxon>
        <taxon>Glossata</taxon>
        <taxon>Ditrysia</taxon>
        <taxon>Yponomeutoidea</taxon>
        <taxon>Plutellidae</taxon>
        <taxon>Plutella</taxon>
    </lineage>
</organism>